<dbReference type="SUPFAM" id="SSF48452">
    <property type="entry name" value="TPR-like"/>
    <property type="match status" value="1"/>
</dbReference>
<dbReference type="FunFam" id="1.25.40.10:FF:000073">
    <property type="entry name" value="Pentatricopeptide repeat-containing protein chloroplastic"/>
    <property type="match status" value="2"/>
</dbReference>
<sequence>MITGEQLIKLFEACKTGRCLNQLHSFTIKTGLTHDTFFAAKLIDIYSKFNSLRTTRKVFDEIPHKTIHIWNTILKRYCRDTQYQESLFLFSNLFSSEKPDLHTISIVLKACASLKALNYGNIIHGFVQKTHEISRNLFVGSALVEFYSKCGELDDASYVFDEFPKPDTVLWTTMITGYQQNNECVHALELFTRMAMEKEIMLDSIALVSILSACAQTFDLKSGKSVHGYMIRAGLENGLSLSNALINLYGKTGSVNDAANLFEKMPLKDVISWGSMMACYAHNRCSANALFLFEEMSIRKIDPNAVVFISALQACEATCNLDMGRRIHKLAIIKGFDLDILVSTAMIDMYMNCHSPDDAVLVFDKMPRRDAVSFSAMLHGFVENGRHDKSIEVFRDMLGNNLRPDAFEIVKILMACSKLGSFQLTSCVHCFLIRLGLANNPFLRASLVETYAKCGSLDGAIVIFEQTVDRDVVIWSSMFAAYGFHGQGQEALQLFTRMVENSSVTPNEVSFLSVLSACSHAGLLKEGIEIFNTMVDVYGLKPNSKHYGILVDLLGRVGELEKAVGLIDQIQGPVEADVWGALLNSCRIYGNMEIGKIAAKKVIDLNKGNAGHYILLANMYADEEKWDDVAEVRGLVKERKLKKFSGQSVIEIVNNRR</sequence>
<reference evidence="5" key="1">
    <citation type="journal article" date="2024" name="IScience">
        <title>Strigolactones Initiate the Formation of Haustorium-like Structures in Castilleja.</title>
        <authorList>
            <person name="Buerger M."/>
            <person name="Peterson D."/>
            <person name="Chory J."/>
        </authorList>
    </citation>
    <scope>NUCLEOTIDE SEQUENCE [LARGE SCALE GENOMIC DNA]</scope>
</reference>
<feature type="repeat" description="PPR" evidence="3">
    <location>
        <begin position="471"/>
        <end position="505"/>
    </location>
</feature>
<dbReference type="InterPro" id="IPR011990">
    <property type="entry name" value="TPR-like_helical_dom_sf"/>
</dbReference>
<comment type="caution">
    <text evidence="4">The sequence shown here is derived from an EMBL/GenBank/DDBJ whole genome shotgun (WGS) entry which is preliminary data.</text>
</comment>
<comment type="similarity">
    <text evidence="2">Belongs to the PPR family. PCMP-E subfamily.</text>
</comment>
<dbReference type="EMBL" id="JAVIJP010000017">
    <property type="protein sequence ID" value="KAL3640302.1"/>
    <property type="molecule type" value="Genomic_DNA"/>
</dbReference>
<evidence type="ECO:0000313" key="4">
    <source>
        <dbReference type="EMBL" id="KAL3640302.1"/>
    </source>
</evidence>
<dbReference type="GO" id="GO:0003729">
    <property type="term" value="F:mRNA binding"/>
    <property type="evidence" value="ECO:0007669"/>
    <property type="project" value="UniProtKB-ARBA"/>
</dbReference>
<keyword evidence="5" id="KW-1185">Reference proteome</keyword>
<dbReference type="FunFam" id="1.25.40.10:FF:000361">
    <property type="entry name" value="Pentatricopeptide repeat-containing protein chloroplastic"/>
    <property type="match status" value="1"/>
</dbReference>
<dbReference type="Pfam" id="PF20431">
    <property type="entry name" value="E_motif"/>
    <property type="match status" value="1"/>
</dbReference>
<evidence type="ECO:0000256" key="3">
    <source>
        <dbReference type="PROSITE-ProRule" id="PRU00708"/>
    </source>
</evidence>
<feature type="repeat" description="PPR" evidence="3">
    <location>
        <begin position="269"/>
        <end position="303"/>
    </location>
</feature>
<dbReference type="InterPro" id="IPR050421">
    <property type="entry name" value="PPR"/>
</dbReference>
<dbReference type="NCBIfam" id="TIGR00756">
    <property type="entry name" value="PPR"/>
    <property type="match status" value="2"/>
</dbReference>
<dbReference type="PROSITE" id="PS51375">
    <property type="entry name" value="PPR"/>
    <property type="match status" value="3"/>
</dbReference>
<dbReference type="AlphaFoldDB" id="A0ABD3DE43"/>
<evidence type="ECO:0000313" key="5">
    <source>
        <dbReference type="Proteomes" id="UP001632038"/>
    </source>
</evidence>
<organism evidence="4 5">
    <name type="scientific">Castilleja foliolosa</name>
    <dbReference type="NCBI Taxonomy" id="1961234"/>
    <lineage>
        <taxon>Eukaryota</taxon>
        <taxon>Viridiplantae</taxon>
        <taxon>Streptophyta</taxon>
        <taxon>Embryophyta</taxon>
        <taxon>Tracheophyta</taxon>
        <taxon>Spermatophyta</taxon>
        <taxon>Magnoliopsida</taxon>
        <taxon>eudicotyledons</taxon>
        <taxon>Gunneridae</taxon>
        <taxon>Pentapetalae</taxon>
        <taxon>asterids</taxon>
        <taxon>lamiids</taxon>
        <taxon>Lamiales</taxon>
        <taxon>Orobanchaceae</taxon>
        <taxon>Pedicularideae</taxon>
        <taxon>Castillejinae</taxon>
        <taxon>Castilleja</taxon>
    </lineage>
</organism>
<keyword evidence="1" id="KW-0677">Repeat</keyword>
<dbReference type="InterPro" id="IPR046848">
    <property type="entry name" value="E_motif"/>
</dbReference>
<dbReference type="Proteomes" id="UP001632038">
    <property type="component" value="Unassembled WGS sequence"/>
</dbReference>
<dbReference type="Gene3D" id="1.25.40.10">
    <property type="entry name" value="Tetratricopeptide repeat domain"/>
    <property type="match status" value="5"/>
</dbReference>
<accession>A0ABD3DE43</accession>
<name>A0ABD3DE43_9LAMI</name>
<proteinExistence type="inferred from homology"/>
<dbReference type="Pfam" id="PF01535">
    <property type="entry name" value="PPR"/>
    <property type="match status" value="6"/>
</dbReference>
<evidence type="ECO:0008006" key="6">
    <source>
        <dbReference type="Google" id="ProtNLM"/>
    </source>
</evidence>
<feature type="repeat" description="PPR" evidence="3">
    <location>
        <begin position="370"/>
        <end position="404"/>
    </location>
</feature>
<dbReference type="PANTHER" id="PTHR47928">
    <property type="entry name" value="REPEAT-CONTAINING PROTEIN, PUTATIVE-RELATED"/>
    <property type="match status" value="1"/>
</dbReference>
<dbReference type="Pfam" id="PF13041">
    <property type="entry name" value="PPR_2"/>
    <property type="match status" value="1"/>
</dbReference>
<dbReference type="PANTHER" id="PTHR47928:SF166">
    <property type="entry name" value="PENTACOTRIPEPTIDE-REPEAT REGION OF PRORP DOMAIN-CONTAINING PROTEIN"/>
    <property type="match status" value="1"/>
</dbReference>
<evidence type="ECO:0000256" key="2">
    <source>
        <dbReference type="ARBA" id="ARBA00061659"/>
    </source>
</evidence>
<dbReference type="InterPro" id="IPR002885">
    <property type="entry name" value="PPR_rpt"/>
</dbReference>
<protein>
    <recommendedName>
        <fullName evidence="6">Pentatricopeptide repeat-containing protein</fullName>
    </recommendedName>
</protein>
<gene>
    <name evidence="4" type="ORF">CASFOL_015270</name>
</gene>
<dbReference type="FunFam" id="1.25.40.10:FF:000090">
    <property type="entry name" value="Pentatricopeptide repeat-containing protein, chloroplastic"/>
    <property type="match status" value="1"/>
</dbReference>
<evidence type="ECO:0000256" key="1">
    <source>
        <dbReference type="ARBA" id="ARBA00022737"/>
    </source>
</evidence>